<dbReference type="SMART" id="SM00421">
    <property type="entry name" value="HTH_LUXR"/>
    <property type="match status" value="1"/>
</dbReference>
<keyword evidence="3" id="KW-1185">Reference proteome</keyword>
<reference evidence="2" key="1">
    <citation type="journal article" date="2014" name="Int. J. Syst. Evol. Microbiol.">
        <title>Complete genome sequence of Corynebacterium casei LMG S-19264T (=DSM 44701T), isolated from a smear-ripened cheese.</title>
        <authorList>
            <consortium name="US DOE Joint Genome Institute (JGI-PGF)"/>
            <person name="Walter F."/>
            <person name="Albersmeier A."/>
            <person name="Kalinowski J."/>
            <person name="Ruckert C."/>
        </authorList>
    </citation>
    <scope>NUCLEOTIDE SEQUENCE</scope>
    <source>
        <strain evidence="2">JCM 3302</strain>
    </source>
</reference>
<dbReference type="GO" id="GO:0006355">
    <property type="term" value="P:regulation of DNA-templated transcription"/>
    <property type="evidence" value="ECO:0007669"/>
    <property type="project" value="InterPro"/>
</dbReference>
<comment type="caution">
    <text evidence="2">The sequence shown here is derived from an EMBL/GenBank/DDBJ whole genome shotgun (WGS) entry which is preliminary data.</text>
</comment>
<dbReference type="SUPFAM" id="SSF46894">
    <property type="entry name" value="C-terminal effector domain of the bipartite response regulators"/>
    <property type="match status" value="1"/>
</dbReference>
<dbReference type="InterPro" id="IPR000792">
    <property type="entry name" value="Tscrpt_reg_LuxR_C"/>
</dbReference>
<evidence type="ECO:0000259" key="1">
    <source>
        <dbReference type="SMART" id="SM00421"/>
    </source>
</evidence>
<dbReference type="AlphaFoldDB" id="A0A919DYZ6"/>
<evidence type="ECO:0000313" key="2">
    <source>
        <dbReference type="EMBL" id="GHE93418.1"/>
    </source>
</evidence>
<dbReference type="GO" id="GO:0003677">
    <property type="term" value="F:DNA binding"/>
    <property type="evidence" value="ECO:0007669"/>
    <property type="project" value="InterPro"/>
</dbReference>
<protein>
    <recommendedName>
        <fullName evidence="1">HTH luxR-type domain-containing protein</fullName>
    </recommendedName>
</protein>
<dbReference type="EMBL" id="BNBC01000031">
    <property type="protein sequence ID" value="GHE93418.1"/>
    <property type="molecule type" value="Genomic_DNA"/>
</dbReference>
<evidence type="ECO:0000313" key="3">
    <source>
        <dbReference type="Proteomes" id="UP000641386"/>
    </source>
</evidence>
<dbReference type="InterPro" id="IPR016032">
    <property type="entry name" value="Sig_transdc_resp-reg_C-effctor"/>
</dbReference>
<accession>A0A919DYZ6</accession>
<proteinExistence type="predicted"/>
<dbReference type="PRINTS" id="PR00038">
    <property type="entry name" value="HTHLUXR"/>
</dbReference>
<name>A0A919DYZ6_9ACTN</name>
<dbReference type="Proteomes" id="UP000641386">
    <property type="component" value="Unassembled WGS sequence"/>
</dbReference>
<dbReference type="Pfam" id="PF00196">
    <property type="entry name" value="GerE"/>
    <property type="match status" value="1"/>
</dbReference>
<gene>
    <name evidence="2" type="ORF">GCM10014715_57170</name>
</gene>
<dbReference type="InterPro" id="IPR036388">
    <property type="entry name" value="WH-like_DNA-bd_sf"/>
</dbReference>
<reference evidence="2" key="2">
    <citation type="submission" date="2020-09" db="EMBL/GenBank/DDBJ databases">
        <authorList>
            <person name="Sun Q."/>
            <person name="Ohkuma M."/>
        </authorList>
    </citation>
    <scope>NUCLEOTIDE SEQUENCE</scope>
    <source>
        <strain evidence="2">JCM 3302</strain>
    </source>
</reference>
<sequence length="88" mass="9733">MTDETPPRAVPPALDSRTRREREVLSCLGEGLSNAEIAVRLDMAEATVKRRTPAACWASWSCAAGFKPRCWHRSWDPGATPCSVVQTY</sequence>
<dbReference type="CDD" id="cd06170">
    <property type="entry name" value="LuxR_C_like"/>
    <property type="match status" value="1"/>
</dbReference>
<feature type="domain" description="HTH luxR-type" evidence="1">
    <location>
        <begin position="14"/>
        <end position="58"/>
    </location>
</feature>
<dbReference type="Gene3D" id="1.10.10.10">
    <property type="entry name" value="Winged helix-like DNA-binding domain superfamily/Winged helix DNA-binding domain"/>
    <property type="match status" value="1"/>
</dbReference>
<organism evidence="2 3">
    <name type="scientific">Streptomyces spiralis</name>
    <dbReference type="NCBI Taxonomy" id="66376"/>
    <lineage>
        <taxon>Bacteria</taxon>
        <taxon>Bacillati</taxon>
        <taxon>Actinomycetota</taxon>
        <taxon>Actinomycetes</taxon>
        <taxon>Kitasatosporales</taxon>
        <taxon>Streptomycetaceae</taxon>
        <taxon>Streptomyces</taxon>
    </lineage>
</organism>